<dbReference type="InterPro" id="IPR041664">
    <property type="entry name" value="AAA_16"/>
</dbReference>
<proteinExistence type="predicted"/>
<reference evidence="4 5" key="1">
    <citation type="submission" date="2019-03" db="EMBL/GenBank/DDBJ databases">
        <title>Lake Tanganyika Metagenome-Assembled Genomes (MAGs).</title>
        <authorList>
            <person name="Tran P."/>
        </authorList>
    </citation>
    <scope>NUCLEOTIDE SEQUENCE [LARGE SCALE GENOMIC DNA]</scope>
    <source>
        <strain evidence="4">K_DeepCast_65m_m2_236</strain>
    </source>
</reference>
<comment type="caution">
    <text evidence="4">The sequence shown here is derived from an EMBL/GenBank/DDBJ whole genome shotgun (WGS) entry which is preliminary data.</text>
</comment>
<feature type="domain" description="Orc1-like AAA ATPase" evidence="3">
    <location>
        <begin position="103"/>
        <end position="256"/>
    </location>
</feature>
<name>A0A938BPH4_9BACT</name>
<dbReference type="PANTHER" id="PTHR16305:SF28">
    <property type="entry name" value="GUANYLATE CYCLASE DOMAIN-CONTAINING PROTEIN"/>
    <property type="match status" value="1"/>
</dbReference>
<accession>A0A938BPH4</accession>
<keyword evidence="1" id="KW-0547">Nucleotide-binding</keyword>
<dbReference type="Pfam" id="PF13191">
    <property type="entry name" value="AAA_16"/>
    <property type="match status" value="1"/>
</dbReference>
<dbReference type="GO" id="GO:0005524">
    <property type="term" value="F:ATP binding"/>
    <property type="evidence" value="ECO:0007669"/>
    <property type="project" value="UniProtKB-KW"/>
</dbReference>
<dbReference type="GO" id="GO:0005737">
    <property type="term" value="C:cytoplasm"/>
    <property type="evidence" value="ECO:0007669"/>
    <property type="project" value="TreeGrafter"/>
</dbReference>
<evidence type="ECO:0000256" key="1">
    <source>
        <dbReference type="ARBA" id="ARBA00022741"/>
    </source>
</evidence>
<dbReference type="PANTHER" id="PTHR16305">
    <property type="entry name" value="TESTICULAR SOLUBLE ADENYLYL CYCLASE"/>
    <property type="match status" value="1"/>
</dbReference>
<evidence type="ECO:0000313" key="5">
    <source>
        <dbReference type="Proteomes" id="UP000703893"/>
    </source>
</evidence>
<dbReference type="GO" id="GO:0004016">
    <property type="term" value="F:adenylate cyclase activity"/>
    <property type="evidence" value="ECO:0007669"/>
    <property type="project" value="TreeGrafter"/>
</dbReference>
<dbReference type="AlphaFoldDB" id="A0A938BPH4"/>
<evidence type="ECO:0000313" key="4">
    <source>
        <dbReference type="EMBL" id="MBM3276438.1"/>
    </source>
</evidence>
<evidence type="ECO:0000256" key="2">
    <source>
        <dbReference type="ARBA" id="ARBA00022840"/>
    </source>
</evidence>
<keyword evidence="2" id="KW-0067">ATP-binding</keyword>
<organism evidence="4 5">
    <name type="scientific">Candidatus Tanganyikabacteria bacterium</name>
    <dbReference type="NCBI Taxonomy" id="2961651"/>
    <lineage>
        <taxon>Bacteria</taxon>
        <taxon>Bacillati</taxon>
        <taxon>Candidatus Sericytochromatia</taxon>
        <taxon>Candidatus Tanganyikabacteria</taxon>
    </lineage>
</organism>
<dbReference type="Proteomes" id="UP000703893">
    <property type="component" value="Unassembled WGS sequence"/>
</dbReference>
<sequence length="502" mass="53356">IAADTGVDLALRCAAHSATFTIAMAGEDAGSSPGTEAGESDRVWRICQAGGPGEVLASPELYRMVRRDFQFRGLAAADPEGGQLFRVVAVRTSEAFNPRLDGPFVGRGASLAKVRTALAAARDGNFRLVCVQGEAGTGKGRLIRKAVLEWERSGGKVADLQGVRSSGESALVALLRELSGAELSEAALAEALQRAGEPDPDGASAALTMYVAAARSEVRTPDAPDLDPSVGQRRAFRVIAQMVSALARTEPRLVVVRLEPEDEVFRDWLKSFVTACQADPAALRLALIVDTRSGEALPSEVAVDTPSIVRIDLAADPLTAEEALQVSAFHLGLDGPAGRWPAQMRELARDIAELAAGNPFHIEELARALLAQGVVARMPDGGVALARSASDVTLPPSLAGAVGVRLDALPYDLRRALQVAAVLGRDFGRDIFLAVAQEAQATDWLARLESESLIGERTPGLFSFKQPLVREVAYQTLTDVRKRDFHRSAARALERLYGSTDA</sequence>
<feature type="non-terminal residue" evidence="4">
    <location>
        <position position="1"/>
    </location>
</feature>
<evidence type="ECO:0000259" key="3">
    <source>
        <dbReference type="Pfam" id="PF13191"/>
    </source>
</evidence>
<feature type="non-terminal residue" evidence="4">
    <location>
        <position position="502"/>
    </location>
</feature>
<dbReference type="EMBL" id="VGJX01001026">
    <property type="protein sequence ID" value="MBM3276438.1"/>
    <property type="molecule type" value="Genomic_DNA"/>
</dbReference>
<gene>
    <name evidence="4" type="ORF">FJZ00_14885</name>
</gene>
<protein>
    <submittedName>
        <fullName evidence="4">AAA family ATPase</fullName>
    </submittedName>
</protein>